<organism evidence="8 9">
    <name type="scientific">Shinella yambaruensis</name>
    <dbReference type="NCBI Taxonomy" id="415996"/>
    <lineage>
        <taxon>Bacteria</taxon>
        <taxon>Pseudomonadati</taxon>
        <taxon>Pseudomonadota</taxon>
        <taxon>Alphaproteobacteria</taxon>
        <taxon>Hyphomicrobiales</taxon>
        <taxon>Rhizobiaceae</taxon>
        <taxon>Shinella</taxon>
    </lineage>
</organism>
<keyword evidence="7" id="KW-0732">Signal</keyword>
<keyword evidence="5" id="KW-0430">Lectin</keyword>
<dbReference type="Pfam" id="PF07886">
    <property type="entry name" value="BA14K"/>
    <property type="match status" value="1"/>
</dbReference>
<feature type="chain" id="PRO_5047282957" description="Lectin-like protein BA14k" evidence="7">
    <location>
        <begin position="27"/>
        <end position="203"/>
    </location>
</feature>
<evidence type="ECO:0000256" key="5">
    <source>
        <dbReference type="ARBA" id="ARBA00022734"/>
    </source>
</evidence>
<comment type="subcellular location">
    <subcellularLocation>
        <location evidence="1">Membrane</location>
        <topology evidence="1">Single-pass membrane protein</topology>
    </subcellularLocation>
</comment>
<evidence type="ECO:0000256" key="1">
    <source>
        <dbReference type="ARBA" id="ARBA00004167"/>
    </source>
</evidence>
<protein>
    <recommendedName>
        <fullName evidence="3">Lectin-like protein BA14k</fullName>
    </recommendedName>
</protein>
<dbReference type="InterPro" id="IPR012413">
    <property type="entry name" value="BA14K"/>
</dbReference>
<evidence type="ECO:0000256" key="4">
    <source>
        <dbReference type="ARBA" id="ARBA00022475"/>
    </source>
</evidence>
<name>A0ABQ5ZQF1_9HYPH</name>
<evidence type="ECO:0000313" key="9">
    <source>
        <dbReference type="Proteomes" id="UP001156702"/>
    </source>
</evidence>
<sequence>MRFLNKCLAVAMSALFAATPVVPAGAMPLAVPKAQPVTTTGGGDVQLVRDGERPFWLKRNFRFDGNSRDVRRNYNRLGTRERNRRIERAWNGDSGWRDNRRYRYRDRDVGWRDRGDRYGWYRGHRGYRYQRPGYRYHDGFWFPLAAFGVGTIIGGAIANDRTYVGGGSAHVNWCANRYRSYRAYDNTFQPYNGPRRQCISPYS</sequence>
<keyword evidence="9" id="KW-1185">Reference proteome</keyword>
<keyword evidence="4" id="KW-1003">Cell membrane</keyword>
<evidence type="ECO:0000256" key="2">
    <source>
        <dbReference type="ARBA" id="ARBA00010270"/>
    </source>
</evidence>
<evidence type="ECO:0000256" key="7">
    <source>
        <dbReference type="SAM" id="SignalP"/>
    </source>
</evidence>
<comment type="function">
    <text evidence="6">Has immunoglobulin-binding and hemagglutination properties, and can bind to mannose. Essential for virulence. May be involved in LPS biosynthesis or polysaccharide transport.</text>
</comment>
<accession>A0ABQ5ZQF1</accession>
<evidence type="ECO:0000256" key="6">
    <source>
        <dbReference type="ARBA" id="ARBA00025321"/>
    </source>
</evidence>
<comment type="caution">
    <text evidence="8">The sequence shown here is derived from an EMBL/GenBank/DDBJ whole genome shotgun (WGS) entry which is preliminary data.</text>
</comment>
<reference evidence="9" key="1">
    <citation type="journal article" date="2019" name="Int. J. Syst. Evol. Microbiol.">
        <title>The Global Catalogue of Microorganisms (GCM) 10K type strain sequencing project: providing services to taxonomists for standard genome sequencing and annotation.</title>
        <authorList>
            <consortium name="The Broad Institute Genomics Platform"/>
            <consortium name="The Broad Institute Genome Sequencing Center for Infectious Disease"/>
            <person name="Wu L."/>
            <person name="Ma J."/>
        </authorList>
    </citation>
    <scope>NUCLEOTIDE SEQUENCE [LARGE SCALE GENOMIC DNA]</scope>
    <source>
        <strain evidence="9">NBRC 102122</strain>
    </source>
</reference>
<feature type="signal peptide" evidence="7">
    <location>
        <begin position="1"/>
        <end position="26"/>
    </location>
</feature>
<dbReference type="EMBL" id="BSOP01000044">
    <property type="protein sequence ID" value="GLR53971.1"/>
    <property type="molecule type" value="Genomic_DNA"/>
</dbReference>
<comment type="similarity">
    <text evidence="2">Belongs to the BA14k family.</text>
</comment>
<evidence type="ECO:0000313" key="8">
    <source>
        <dbReference type="EMBL" id="GLR53971.1"/>
    </source>
</evidence>
<proteinExistence type="inferred from homology"/>
<keyword evidence="4" id="KW-0472">Membrane</keyword>
<evidence type="ECO:0000256" key="3">
    <source>
        <dbReference type="ARBA" id="ARBA00020552"/>
    </source>
</evidence>
<gene>
    <name evidence="8" type="ORF">GCM10007923_51880</name>
</gene>
<dbReference type="RefSeq" id="WP_244767840.1">
    <property type="nucleotide sequence ID" value="NZ_BSOP01000044.1"/>
</dbReference>
<dbReference type="Proteomes" id="UP001156702">
    <property type="component" value="Unassembled WGS sequence"/>
</dbReference>